<dbReference type="InterPro" id="IPR058979">
    <property type="entry name" value="LysC-like"/>
</dbReference>
<organism evidence="2 3">
    <name type="scientific">Piscinibacter terrae</name>
    <dbReference type="NCBI Taxonomy" id="2496871"/>
    <lineage>
        <taxon>Bacteria</taxon>
        <taxon>Pseudomonadati</taxon>
        <taxon>Pseudomonadota</taxon>
        <taxon>Betaproteobacteria</taxon>
        <taxon>Burkholderiales</taxon>
        <taxon>Sphaerotilaceae</taxon>
        <taxon>Piscinibacter</taxon>
    </lineage>
</organism>
<keyword evidence="1" id="KW-0732">Signal</keyword>
<dbReference type="RefSeq" id="WP_124543317.1">
    <property type="nucleotide sequence ID" value="NZ_QUSW01000009.1"/>
</dbReference>
<dbReference type="Pfam" id="PF23793">
    <property type="entry name" value="LysC"/>
    <property type="match status" value="1"/>
</dbReference>
<evidence type="ECO:0000313" key="2">
    <source>
        <dbReference type="EMBL" id="RQP21907.1"/>
    </source>
</evidence>
<keyword evidence="3" id="KW-1185">Reference proteome</keyword>
<protein>
    <submittedName>
        <fullName evidence="2">Uncharacterized protein</fullName>
    </submittedName>
</protein>
<proteinExistence type="predicted"/>
<evidence type="ECO:0000313" key="3">
    <source>
        <dbReference type="Proteomes" id="UP000267464"/>
    </source>
</evidence>
<evidence type="ECO:0000256" key="1">
    <source>
        <dbReference type="SAM" id="SignalP"/>
    </source>
</evidence>
<dbReference type="AlphaFoldDB" id="A0A3N7HIP5"/>
<name>A0A3N7HIP5_9BURK</name>
<reference evidence="2 3" key="2">
    <citation type="submission" date="2018-12" db="EMBL/GenBank/DDBJ databases">
        <title>Rhizobacter gummiphilus sp. nov., a rubber-degrading bacterium isolated from the soil of a botanical garden in Japan.</title>
        <authorList>
            <person name="Shunsuke S.S."/>
        </authorList>
    </citation>
    <scope>NUCLEOTIDE SEQUENCE [LARGE SCALE GENOMIC DNA]</scope>
    <source>
        <strain evidence="2 3">S-16</strain>
    </source>
</reference>
<gene>
    <name evidence="2" type="ORF">DZC73_26065</name>
</gene>
<accession>A0A3N7HIP5</accession>
<dbReference type="Proteomes" id="UP000267464">
    <property type="component" value="Unassembled WGS sequence"/>
</dbReference>
<dbReference type="EMBL" id="QUSW01000009">
    <property type="protein sequence ID" value="RQP21907.1"/>
    <property type="molecule type" value="Genomic_DNA"/>
</dbReference>
<reference evidence="2 3" key="1">
    <citation type="submission" date="2018-08" db="EMBL/GenBank/DDBJ databases">
        <authorList>
            <person name="Khan S.A."/>
            <person name="Jeon C.O."/>
            <person name="Chun B.H."/>
            <person name="Jeong S.E."/>
        </authorList>
    </citation>
    <scope>NUCLEOTIDE SEQUENCE [LARGE SCALE GENOMIC DNA]</scope>
    <source>
        <strain evidence="2 3">S-16</strain>
    </source>
</reference>
<sequence>MRFHIVAGLLSALLSGCATTQVTVVPPAPACPVPAALAKPCTPPRTLSAGTTYGDLLLSYQADRASLELCATSFDELNRLLAACRAALSEYNASLDRKTTSP</sequence>
<feature type="signal peptide" evidence="1">
    <location>
        <begin position="1"/>
        <end position="20"/>
    </location>
</feature>
<comment type="caution">
    <text evidence="2">The sequence shown here is derived from an EMBL/GenBank/DDBJ whole genome shotgun (WGS) entry which is preliminary data.</text>
</comment>
<dbReference type="PROSITE" id="PS51257">
    <property type="entry name" value="PROKAR_LIPOPROTEIN"/>
    <property type="match status" value="1"/>
</dbReference>
<feature type="chain" id="PRO_5018163944" evidence="1">
    <location>
        <begin position="21"/>
        <end position="102"/>
    </location>
</feature>